<comment type="caution">
    <text evidence="1">The sequence shown here is derived from an EMBL/GenBank/DDBJ whole genome shotgun (WGS) entry which is preliminary data.</text>
</comment>
<dbReference type="EMBL" id="JAUSVK010000001">
    <property type="protein sequence ID" value="MDQ0395313.1"/>
    <property type="molecule type" value="Genomic_DNA"/>
</dbReference>
<organism evidence="1 2">
    <name type="scientific">Labrys monachus</name>
    <dbReference type="NCBI Taxonomy" id="217067"/>
    <lineage>
        <taxon>Bacteria</taxon>
        <taxon>Pseudomonadati</taxon>
        <taxon>Pseudomonadota</taxon>
        <taxon>Alphaproteobacteria</taxon>
        <taxon>Hyphomicrobiales</taxon>
        <taxon>Xanthobacteraceae</taxon>
        <taxon>Labrys</taxon>
    </lineage>
</organism>
<protein>
    <submittedName>
        <fullName evidence="1">Uncharacterized protein</fullName>
    </submittedName>
</protein>
<reference evidence="1 2" key="1">
    <citation type="submission" date="2023-07" db="EMBL/GenBank/DDBJ databases">
        <title>Genomic Encyclopedia of Type Strains, Phase IV (KMG-IV): sequencing the most valuable type-strain genomes for metagenomic binning, comparative biology and taxonomic classification.</title>
        <authorList>
            <person name="Goeker M."/>
        </authorList>
    </citation>
    <scope>NUCLEOTIDE SEQUENCE [LARGE SCALE GENOMIC DNA]</scope>
    <source>
        <strain evidence="1 2">DSM 5896</strain>
    </source>
</reference>
<dbReference type="Proteomes" id="UP001237448">
    <property type="component" value="Unassembled WGS sequence"/>
</dbReference>
<proteinExistence type="predicted"/>
<evidence type="ECO:0000313" key="2">
    <source>
        <dbReference type="Proteomes" id="UP001237448"/>
    </source>
</evidence>
<keyword evidence="2" id="KW-1185">Reference proteome</keyword>
<sequence>MVSLLSPLRGSPRMTARYLAALPPVSVDFCQLELVVLVFPAEAAPLIAVNAIVALKDRWILGLLRPTSSSWLFTLMSKSTPRT</sequence>
<dbReference type="RefSeq" id="WP_307433890.1">
    <property type="nucleotide sequence ID" value="NZ_JAUSVK010000001.1"/>
</dbReference>
<evidence type="ECO:0000313" key="1">
    <source>
        <dbReference type="EMBL" id="MDQ0395313.1"/>
    </source>
</evidence>
<accession>A0ABU0FMJ7</accession>
<gene>
    <name evidence="1" type="ORF">J3R73_005105</name>
</gene>
<name>A0ABU0FMJ7_9HYPH</name>